<feature type="chain" id="PRO_5037435207" evidence="1">
    <location>
        <begin position="20"/>
        <end position="348"/>
    </location>
</feature>
<name>A0A914KY88_MELIC</name>
<dbReference type="WBParaSite" id="Minc3s00172g06707">
    <property type="protein sequence ID" value="Minc3s00172g06707"/>
    <property type="gene ID" value="Minc3s00172g06707"/>
</dbReference>
<dbReference type="AlphaFoldDB" id="A0A914KY88"/>
<dbReference type="Proteomes" id="UP000887563">
    <property type="component" value="Unplaced"/>
</dbReference>
<accession>A0A914KY88</accession>
<keyword evidence="1" id="KW-0732">Signal</keyword>
<evidence type="ECO:0000313" key="3">
    <source>
        <dbReference type="WBParaSite" id="Minc3s00172g06707"/>
    </source>
</evidence>
<organism evidence="2 3">
    <name type="scientific">Meloidogyne incognita</name>
    <name type="common">Southern root-knot nematode worm</name>
    <name type="synonym">Oxyuris incognita</name>
    <dbReference type="NCBI Taxonomy" id="6306"/>
    <lineage>
        <taxon>Eukaryota</taxon>
        <taxon>Metazoa</taxon>
        <taxon>Ecdysozoa</taxon>
        <taxon>Nematoda</taxon>
        <taxon>Chromadorea</taxon>
        <taxon>Rhabditida</taxon>
        <taxon>Tylenchina</taxon>
        <taxon>Tylenchomorpha</taxon>
        <taxon>Tylenchoidea</taxon>
        <taxon>Meloidogynidae</taxon>
        <taxon>Meloidogyninae</taxon>
        <taxon>Meloidogyne</taxon>
        <taxon>Meloidogyne incognita group</taxon>
    </lineage>
</organism>
<reference evidence="3" key="1">
    <citation type="submission" date="2022-11" db="UniProtKB">
        <authorList>
            <consortium name="WormBaseParasite"/>
        </authorList>
    </citation>
    <scope>IDENTIFICATION</scope>
</reference>
<sequence>MNLLFILFLFISLNEVLLSSSVNLAQRKPKWKTVFSNKTCSTEAFPCPEILNLLKKVNKCNGLIVCYPSLLSNAYFSENTKLNSRFTFNETNTTRICTKCIEGKQCKGSGDVKTEWSGFRVFYDKKENKLEVNLDIFGKRNTLHINGTNALDFLQALSYKNLISKIREQSNVDKEYFEEIVNGAWLEDYLGVYALKIDLGIEAPEMNRDIAFGMLYRRDYPVKCRKEKKKVTTTAMMIKPSTEMNLKPKVGITTKINNITPIPKKTKATTAITTHKPRSSSSTTFAPIDQCKLFNNATLIERYACNCADLSMRELNDYDKNCFLSNNESILDLFEPKAYLQPTYFELF</sequence>
<proteinExistence type="predicted"/>
<protein>
    <submittedName>
        <fullName evidence="3">Uncharacterized protein</fullName>
    </submittedName>
</protein>
<evidence type="ECO:0000313" key="2">
    <source>
        <dbReference type="Proteomes" id="UP000887563"/>
    </source>
</evidence>
<keyword evidence="2" id="KW-1185">Reference proteome</keyword>
<feature type="signal peptide" evidence="1">
    <location>
        <begin position="1"/>
        <end position="19"/>
    </location>
</feature>
<evidence type="ECO:0000256" key="1">
    <source>
        <dbReference type="SAM" id="SignalP"/>
    </source>
</evidence>